<dbReference type="PANTHER" id="PTHR33202">
    <property type="entry name" value="ZINC UPTAKE REGULATION PROTEIN"/>
    <property type="match status" value="1"/>
</dbReference>
<dbReference type="GO" id="GO:0008270">
    <property type="term" value="F:zinc ion binding"/>
    <property type="evidence" value="ECO:0007669"/>
    <property type="project" value="TreeGrafter"/>
</dbReference>
<evidence type="ECO:0000256" key="7">
    <source>
        <dbReference type="PIRSR" id="PIRSR602481-1"/>
    </source>
</evidence>
<keyword evidence="5" id="KW-0238">DNA-binding</keyword>
<feature type="binding site" evidence="7">
    <location>
        <position position="145"/>
    </location>
    <ligand>
        <name>Zn(2+)</name>
        <dbReference type="ChEBI" id="CHEBI:29105"/>
    </ligand>
</feature>
<gene>
    <name evidence="9" type="ORF">MAE02_29340</name>
</gene>
<dbReference type="Gene3D" id="1.10.10.10">
    <property type="entry name" value="Winged helix-like DNA-binding domain superfamily/Winged helix DNA-binding domain"/>
    <property type="match status" value="1"/>
</dbReference>
<comment type="cofactor">
    <cofactor evidence="7">
        <name>Zn(2+)</name>
        <dbReference type="ChEBI" id="CHEBI:29105"/>
    </cofactor>
    <text evidence="7">Binds 1 zinc ion per subunit.</text>
</comment>
<evidence type="ECO:0000313" key="10">
    <source>
        <dbReference type="Proteomes" id="UP000321085"/>
    </source>
</evidence>
<proteinExistence type="inferred from homology"/>
<organism evidence="9 10">
    <name type="scientific">Microvirga aerophila</name>
    <dbReference type="NCBI Taxonomy" id="670291"/>
    <lineage>
        <taxon>Bacteria</taxon>
        <taxon>Pseudomonadati</taxon>
        <taxon>Pseudomonadota</taxon>
        <taxon>Alphaproteobacteria</taxon>
        <taxon>Hyphomicrobiales</taxon>
        <taxon>Methylobacteriaceae</taxon>
        <taxon>Microvirga</taxon>
    </lineage>
</organism>
<dbReference type="InterPro" id="IPR036390">
    <property type="entry name" value="WH_DNA-bd_sf"/>
</dbReference>
<evidence type="ECO:0000256" key="1">
    <source>
        <dbReference type="ARBA" id="ARBA00007957"/>
    </source>
</evidence>
<evidence type="ECO:0000256" key="2">
    <source>
        <dbReference type="ARBA" id="ARBA00022491"/>
    </source>
</evidence>
<keyword evidence="7" id="KW-0479">Metal-binding</keyword>
<protein>
    <submittedName>
        <fullName evidence="9">Fur family transcriptional regulator</fullName>
    </submittedName>
</protein>
<evidence type="ECO:0000256" key="4">
    <source>
        <dbReference type="ARBA" id="ARBA00023015"/>
    </source>
</evidence>
<comment type="similarity">
    <text evidence="1">Belongs to the Fur family.</text>
</comment>
<feature type="binding site" evidence="7">
    <location>
        <position position="105"/>
    </location>
    <ligand>
        <name>Zn(2+)</name>
        <dbReference type="ChEBI" id="CHEBI:29105"/>
    </ligand>
</feature>
<accession>A0A512BTC3</accession>
<keyword evidence="2" id="KW-0678">Repressor</keyword>
<dbReference type="InterPro" id="IPR043135">
    <property type="entry name" value="Fur_C"/>
</dbReference>
<feature type="binding site" evidence="7">
    <location>
        <position position="148"/>
    </location>
    <ligand>
        <name>Zn(2+)</name>
        <dbReference type="ChEBI" id="CHEBI:29105"/>
    </ligand>
</feature>
<keyword evidence="6" id="KW-0804">Transcription</keyword>
<dbReference type="GO" id="GO:0045892">
    <property type="term" value="P:negative regulation of DNA-templated transcription"/>
    <property type="evidence" value="ECO:0007669"/>
    <property type="project" value="TreeGrafter"/>
</dbReference>
<dbReference type="GO" id="GO:0003700">
    <property type="term" value="F:DNA-binding transcription factor activity"/>
    <property type="evidence" value="ECO:0007669"/>
    <property type="project" value="InterPro"/>
</dbReference>
<evidence type="ECO:0000313" key="9">
    <source>
        <dbReference type="EMBL" id="GEO15238.1"/>
    </source>
</evidence>
<dbReference type="Pfam" id="PF01475">
    <property type="entry name" value="FUR"/>
    <property type="match status" value="1"/>
</dbReference>
<dbReference type="SUPFAM" id="SSF46785">
    <property type="entry name" value="Winged helix' DNA-binding domain"/>
    <property type="match status" value="1"/>
</dbReference>
<keyword evidence="10" id="KW-1185">Reference proteome</keyword>
<dbReference type="GO" id="GO:1900376">
    <property type="term" value="P:regulation of secondary metabolite biosynthetic process"/>
    <property type="evidence" value="ECO:0007669"/>
    <property type="project" value="TreeGrafter"/>
</dbReference>
<reference evidence="9 10" key="1">
    <citation type="submission" date="2019-07" db="EMBL/GenBank/DDBJ databases">
        <title>Whole genome shotgun sequence of Microvirga aerophila NBRC 106136.</title>
        <authorList>
            <person name="Hosoyama A."/>
            <person name="Uohara A."/>
            <person name="Ohji S."/>
            <person name="Ichikawa N."/>
        </authorList>
    </citation>
    <scope>NUCLEOTIDE SEQUENCE [LARGE SCALE GENOMIC DNA]</scope>
    <source>
        <strain evidence="9 10">NBRC 106136</strain>
    </source>
</reference>
<keyword evidence="3 7" id="KW-0862">Zinc</keyword>
<dbReference type="InterPro" id="IPR036388">
    <property type="entry name" value="WH-like_DNA-bd_sf"/>
</dbReference>
<feature type="binding site" evidence="7">
    <location>
        <position position="108"/>
    </location>
    <ligand>
        <name>Zn(2+)</name>
        <dbReference type="ChEBI" id="CHEBI:29105"/>
    </ligand>
</feature>
<evidence type="ECO:0000256" key="8">
    <source>
        <dbReference type="PIRSR" id="PIRSR602481-2"/>
    </source>
</evidence>
<name>A0A512BTC3_9HYPH</name>
<dbReference type="InterPro" id="IPR002481">
    <property type="entry name" value="FUR"/>
</dbReference>
<dbReference type="EMBL" id="BJYU01000038">
    <property type="protein sequence ID" value="GEO15238.1"/>
    <property type="molecule type" value="Genomic_DNA"/>
</dbReference>
<keyword evidence="8" id="KW-0408">Iron</keyword>
<evidence type="ECO:0000256" key="5">
    <source>
        <dbReference type="ARBA" id="ARBA00023125"/>
    </source>
</evidence>
<keyword evidence="4" id="KW-0805">Transcription regulation</keyword>
<sequence>MASADPIYPEQLDFLMASTHHHHALDELNETQKRVHRILDAAQSPLSAYEVLDLMRAQGAVTPPTVYRSLDKLIEKGLAHRLESLNAYVTCKHPHHHEMAAFAICEACGSVKEFTDSMIGERLAHWSDANAFCPKKVTVEVRGLCDSCAK</sequence>
<evidence type="ECO:0000256" key="6">
    <source>
        <dbReference type="ARBA" id="ARBA00023163"/>
    </source>
</evidence>
<dbReference type="PANTHER" id="PTHR33202:SF6">
    <property type="entry name" value="ZINC UPTAKE REGULATION PROTEIN"/>
    <property type="match status" value="1"/>
</dbReference>
<feature type="binding site" evidence="8">
    <location>
        <position position="95"/>
    </location>
    <ligand>
        <name>Fe cation</name>
        <dbReference type="ChEBI" id="CHEBI:24875"/>
    </ligand>
</feature>
<evidence type="ECO:0000256" key="3">
    <source>
        <dbReference type="ARBA" id="ARBA00022833"/>
    </source>
</evidence>
<comment type="caution">
    <text evidence="9">The sequence shown here is derived from an EMBL/GenBank/DDBJ whole genome shotgun (WGS) entry which is preliminary data.</text>
</comment>
<dbReference type="GO" id="GO:0005829">
    <property type="term" value="C:cytosol"/>
    <property type="evidence" value="ECO:0007669"/>
    <property type="project" value="TreeGrafter"/>
</dbReference>
<dbReference type="AlphaFoldDB" id="A0A512BTC3"/>
<dbReference type="Proteomes" id="UP000321085">
    <property type="component" value="Unassembled WGS sequence"/>
</dbReference>
<dbReference type="Gene3D" id="3.30.1490.190">
    <property type="match status" value="1"/>
</dbReference>
<dbReference type="GO" id="GO:0000976">
    <property type="term" value="F:transcription cis-regulatory region binding"/>
    <property type="evidence" value="ECO:0007669"/>
    <property type="project" value="TreeGrafter"/>
</dbReference>
<comment type="cofactor">
    <cofactor evidence="8">
        <name>Mn(2+)</name>
        <dbReference type="ChEBI" id="CHEBI:29035"/>
    </cofactor>
    <cofactor evidence="8">
        <name>Fe(2+)</name>
        <dbReference type="ChEBI" id="CHEBI:29033"/>
    </cofactor>
    <text evidence="8">Binds 1 Mn(2+) or Fe(2+) ion per subunit.</text>
</comment>